<dbReference type="InterPro" id="IPR019734">
    <property type="entry name" value="TPR_rpt"/>
</dbReference>
<evidence type="ECO:0000313" key="6">
    <source>
        <dbReference type="EMBL" id="OEU20926.1"/>
    </source>
</evidence>
<organism evidence="6 7">
    <name type="scientific">Fragilariopsis cylindrus CCMP1102</name>
    <dbReference type="NCBI Taxonomy" id="635003"/>
    <lineage>
        <taxon>Eukaryota</taxon>
        <taxon>Sar</taxon>
        <taxon>Stramenopiles</taxon>
        <taxon>Ochrophyta</taxon>
        <taxon>Bacillariophyta</taxon>
        <taxon>Bacillariophyceae</taxon>
        <taxon>Bacillariophycidae</taxon>
        <taxon>Bacillariales</taxon>
        <taxon>Bacillariaceae</taxon>
        <taxon>Fragilariopsis</taxon>
    </lineage>
</organism>
<evidence type="ECO:0000256" key="2">
    <source>
        <dbReference type="ARBA" id="ARBA00022803"/>
    </source>
</evidence>
<dbReference type="SMART" id="SM00028">
    <property type="entry name" value="TPR"/>
    <property type="match status" value="6"/>
</dbReference>
<feature type="region of interest" description="Disordered" evidence="5">
    <location>
        <begin position="27"/>
        <end position="126"/>
    </location>
</feature>
<dbReference type="SUPFAM" id="SSF48452">
    <property type="entry name" value="TPR-like"/>
    <property type="match status" value="4"/>
</dbReference>
<evidence type="ECO:0000256" key="3">
    <source>
        <dbReference type="PROSITE-ProRule" id="PRU00339"/>
    </source>
</evidence>
<dbReference type="KEGG" id="fcy:FRACYDRAFT_234557"/>
<feature type="compositionally biased region" description="Basic and acidic residues" evidence="5">
    <location>
        <begin position="38"/>
        <end position="60"/>
    </location>
</feature>
<protein>
    <submittedName>
        <fullName evidence="6">TPR-like protein</fullName>
    </submittedName>
</protein>
<feature type="compositionally biased region" description="Basic and acidic residues" evidence="5">
    <location>
        <begin position="84"/>
        <end position="93"/>
    </location>
</feature>
<accession>A0A1E7FS07</accession>
<evidence type="ECO:0000256" key="5">
    <source>
        <dbReference type="SAM" id="MobiDB-lite"/>
    </source>
</evidence>
<feature type="repeat" description="TPR" evidence="3">
    <location>
        <begin position="454"/>
        <end position="487"/>
    </location>
</feature>
<name>A0A1E7FS07_9STRA</name>
<keyword evidence="7" id="KW-1185">Reference proteome</keyword>
<keyword evidence="1" id="KW-0677">Repeat</keyword>
<dbReference type="InParanoid" id="A0A1E7FS07"/>
<dbReference type="AlphaFoldDB" id="A0A1E7FS07"/>
<feature type="coiled-coil region" evidence="4">
    <location>
        <begin position="738"/>
        <end position="799"/>
    </location>
</feature>
<dbReference type="Proteomes" id="UP000095751">
    <property type="component" value="Unassembled WGS sequence"/>
</dbReference>
<dbReference type="PANTHER" id="PTHR45641:SF19">
    <property type="entry name" value="NEPHROCYSTIN-3"/>
    <property type="match status" value="1"/>
</dbReference>
<evidence type="ECO:0000256" key="1">
    <source>
        <dbReference type="ARBA" id="ARBA00022737"/>
    </source>
</evidence>
<reference evidence="6 7" key="1">
    <citation type="submission" date="2016-09" db="EMBL/GenBank/DDBJ databases">
        <title>Extensive genetic diversity and differential bi-allelic expression allows diatom success in the polar Southern Ocean.</title>
        <authorList>
            <consortium name="DOE Joint Genome Institute"/>
            <person name="Mock T."/>
            <person name="Otillar R.P."/>
            <person name="Strauss J."/>
            <person name="Dupont C."/>
            <person name="Frickenhaus S."/>
            <person name="Maumus F."/>
            <person name="Mcmullan M."/>
            <person name="Sanges R."/>
            <person name="Schmutz J."/>
            <person name="Toseland A."/>
            <person name="Valas R."/>
            <person name="Veluchamy A."/>
            <person name="Ward B.J."/>
            <person name="Allen A."/>
            <person name="Barry K."/>
            <person name="Falciatore A."/>
            <person name="Ferrante M."/>
            <person name="Fortunato A.E."/>
            <person name="Gloeckner G."/>
            <person name="Gruber A."/>
            <person name="Hipkin R."/>
            <person name="Janech M."/>
            <person name="Kroth P."/>
            <person name="Leese F."/>
            <person name="Lindquist E."/>
            <person name="Lyon B.R."/>
            <person name="Martin J."/>
            <person name="Mayer C."/>
            <person name="Parker M."/>
            <person name="Quesneville H."/>
            <person name="Raymond J."/>
            <person name="Uhlig C."/>
            <person name="Valentin K.U."/>
            <person name="Worden A.Z."/>
            <person name="Armbrust E.V."/>
            <person name="Bowler C."/>
            <person name="Green B."/>
            <person name="Moulton V."/>
            <person name="Van Oosterhout C."/>
            <person name="Grigoriev I."/>
        </authorList>
    </citation>
    <scope>NUCLEOTIDE SEQUENCE [LARGE SCALE GENOMIC DNA]</scope>
    <source>
        <strain evidence="6 7">CCMP1102</strain>
    </source>
</reference>
<dbReference type="Gene3D" id="1.25.40.10">
    <property type="entry name" value="Tetratricopeptide repeat domain"/>
    <property type="match status" value="4"/>
</dbReference>
<evidence type="ECO:0000256" key="4">
    <source>
        <dbReference type="SAM" id="Coils"/>
    </source>
</evidence>
<proteinExistence type="predicted"/>
<keyword evidence="2 3" id="KW-0802">TPR repeat</keyword>
<dbReference type="OrthoDB" id="42605at2759"/>
<feature type="compositionally biased region" description="Polar residues" evidence="5">
    <location>
        <begin position="61"/>
        <end position="73"/>
    </location>
</feature>
<dbReference type="PROSITE" id="PS50005">
    <property type="entry name" value="TPR"/>
    <property type="match status" value="1"/>
</dbReference>
<sequence>MEKWDLAVVPIDNTNEKSSMAILKTLQSPQLGNAPENVSEKSLESREDSSITDREVRDYSTRTTIPIPTTNVGVISPAPPTVFTRRDNKEGKHASRLRRQQKERKSYENSLSPIQEYPDKEEEGEDASIHGKCLGYDVCFPVDDDDDDISSHIRPLSTPITGSNSNFIVEVQLLIDAASHRASQGNEEKAVAIYKDGLRILRQGIKRISEQMENAASSKPKFEKTALFIILHEEWTEIALVIAEIRKMMALIYERQEEYDKAISCCEEARAIYERQAIFDKRHHKKGSSAREERSSMEEMVEKIEEAMESQYIRKSLHQTVERIRGKIAATMDETSRGFLYEDIFDKLSTVLSLELMYLGESHPQIAYTKGLLSVFYSEIRQNEKALRAMNDAILICEIALGDSHPKTGIMYQEAAKLYEHIGGICNVAKAIDLYEKAIATLERGEGNISERKCSILNDLGVLYIQQKKYNVAVKKLSDAIHIYEEDFVKGFVEGSDYTSTKHIQMWANLAECYGLQEEHELATNAARNALRIQRDKRKQYDVSAKDLGKIPGLISNSSIALTLKKLGKSLAAESKFDLAIASFLEALSILQADFSIAQEIVKFNPTIDLQKRQDEIACVLYHIAKVKLTDKKYTEAAKLYGESLELRKASDKQRKAENRSNYVHCAMCLAGIGSIELLRNKEGDAFKSFNQALFYIRKEGFPDSHPIVNMIWEKSHLAASKMHQEQYPVSVTEIGCIEGYEATISRLEEKVEMSKKIRDYKACTKTIDVVVDMKRTVIAKLEEENRDTKNAKQQLVASLIAMGEIVLITNSTKKSIECINEANDLLRTSDLSDQRDKYSEEIEKIVHRVKNMNRRSETMAEF</sequence>
<dbReference type="EMBL" id="KV784354">
    <property type="protein sequence ID" value="OEU20926.1"/>
    <property type="molecule type" value="Genomic_DNA"/>
</dbReference>
<evidence type="ECO:0000313" key="7">
    <source>
        <dbReference type="Proteomes" id="UP000095751"/>
    </source>
</evidence>
<dbReference type="PANTHER" id="PTHR45641">
    <property type="entry name" value="TETRATRICOPEPTIDE REPEAT PROTEIN (AFU_ORTHOLOGUE AFUA_6G03870)"/>
    <property type="match status" value="1"/>
</dbReference>
<keyword evidence="4" id="KW-0175">Coiled coil</keyword>
<dbReference type="InterPro" id="IPR011990">
    <property type="entry name" value="TPR-like_helical_dom_sf"/>
</dbReference>
<gene>
    <name evidence="6" type="ORF">FRACYDRAFT_234557</name>
</gene>